<dbReference type="STRING" id="1166018.FAES_3689"/>
<dbReference type="Gene3D" id="3.40.50.9100">
    <property type="entry name" value="Dehydroquinase, class II"/>
    <property type="match status" value="1"/>
</dbReference>
<keyword evidence="7 8" id="KW-0456">Lyase</keyword>
<dbReference type="NCBIfam" id="TIGR01088">
    <property type="entry name" value="aroQ"/>
    <property type="match status" value="1"/>
</dbReference>
<feature type="binding site" evidence="8">
    <location>
        <position position="126"/>
    </location>
    <ligand>
        <name>substrate</name>
    </ligand>
</feature>
<dbReference type="PATRIC" id="fig|1166018.3.peg.5472"/>
<dbReference type="GO" id="GO:0008652">
    <property type="term" value="P:amino acid biosynthetic process"/>
    <property type="evidence" value="ECO:0007669"/>
    <property type="project" value="UniProtKB-KW"/>
</dbReference>
<proteinExistence type="inferred from homology"/>
<feature type="binding site" evidence="8">
    <location>
        <begin position="147"/>
        <end position="148"/>
    </location>
    <ligand>
        <name>substrate</name>
    </ligand>
</feature>
<keyword evidence="8" id="KW-0057">Aromatic amino acid biosynthesis</keyword>
<evidence type="ECO:0000256" key="6">
    <source>
        <dbReference type="ARBA" id="ARBA00012060"/>
    </source>
</evidence>
<dbReference type="NCBIfam" id="NF003806">
    <property type="entry name" value="PRK05395.1-3"/>
    <property type="match status" value="1"/>
</dbReference>
<dbReference type="PANTHER" id="PTHR21272">
    <property type="entry name" value="CATABOLIC 3-DEHYDROQUINASE"/>
    <property type="match status" value="1"/>
</dbReference>
<comment type="pathway">
    <text evidence="3 8">Metabolic intermediate biosynthesis; chorismate biosynthesis; chorismate from D-erythrose 4-phosphate and phosphoenolpyruvate: step 3/7.</text>
</comment>
<evidence type="ECO:0000256" key="7">
    <source>
        <dbReference type="ARBA" id="ARBA00023239"/>
    </source>
</evidence>
<dbReference type="HOGENOM" id="CLU_090968_2_0_10"/>
<dbReference type="SUPFAM" id="SSF52304">
    <property type="entry name" value="Type II 3-dehydroquinate dehydratase"/>
    <property type="match status" value="1"/>
</dbReference>
<dbReference type="eggNOG" id="COG0757">
    <property type="taxonomic scope" value="Bacteria"/>
</dbReference>
<evidence type="ECO:0000256" key="4">
    <source>
        <dbReference type="ARBA" id="ARBA00011037"/>
    </source>
</evidence>
<dbReference type="InterPro" id="IPR001874">
    <property type="entry name" value="DHquinase_II"/>
</dbReference>
<protein>
    <recommendedName>
        <fullName evidence="6 8">3-dehydroquinate dehydratase</fullName>
        <shortName evidence="8">3-dehydroquinase</shortName>
        <ecNumber evidence="6 8">4.2.1.10</ecNumber>
    </recommendedName>
    <alternativeName>
        <fullName evidence="8">Type II DHQase</fullName>
    </alternativeName>
</protein>
<evidence type="ECO:0000313" key="9">
    <source>
        <dbReference type="EMBL" id="CCH01696.1"/>
    </source>
</evidence>
<feature type="active site" description="Proton acceptor" evidence="8">
    <location>
        <position position="71"/>
    </location>
</feature>
<comment type="similarity">
    <text evidence="4 8">Belongs to the type-II 3-dehydroquinase family.</text>
</comment>
<evidence type="ECO:0000256" key="5">
    <source>
        <dbReference type="ARBA" id="ARBA00011193"/>
    </source>
</evidence>
<evidence type="ECO:0000313" key="10">
    <source>
        <dbReference type="Proteomes" id="UP000011058"/>
    </source>
</evidence>
<dbReference type="HAMAP" id="MF_00169">
    <property type="entry name" value="AroQ"/>
    <property type="match status" value="1"/>
</dbReference>
<feature type="site" description="Transition state stabilizer" evidence="8">
    <location>
        <position position="66"/>
    </location>
</feature>
<dbReference type="InterPro" id="IPR036441">
    <property type="entry name" value="DHquinase_II_sf"/>
</dbReference>
<dbReference type="NCBIfam" id="NF003807">
    <property type="entry name" value="PRK05395.1-4"/>
    <property type="match status" value="1"/>
</dbReference>
<evidence type="ECO:0000256" key="1">
    <source>
        <dbReference type="ARBA" id="ARBA00001864"/>
    </source>
</evidence>
<feature type="binding site" evidence="8">
    <location>
        <position position="120"/>
    </location>
    <ligand>
        <name>substrate</name>
    </ligand>
</feature>
<comment type="subunit">
    <text evidence="5 8">Homododecamer.</text>
</comment>
<feature type="active site" description="Proton donor" evidence="8">
    <location>
        <position position="146"/>
    </location>
</feature>
<dbReference type="InterPro" id="IPR018509">
    <property type="entry name" value="DHquinase_II_CS"/>
</dbReference>
<comment type="function">
    <text evidence="2 8">Catalyzes a trans-dehydration via an enolate intermediate.</text>
</comment>
<accession>I0KC43</accession>
<evidence type="ECO:0000256" key="8">
    <source>
        <dbReference type="HAMAP-Rule" id="MF_00169"/>
    </source>
</evidence>
<dbReference type="GO" id="GO:0003855">
    <property type="term" value="F:3-dehydroquinate dehydratase activity"/>
    <property type="evidence" value="ECO:0007669"/>
    <property type="project" value="UniProtKB-UniRule"/>
</dbReference>
<keyword evidence="10" id="KW-1185">Reference proteome</keyword>
<dbReference type="GO" id="GO:0009073">
    <property type="term" value="P:aromatic amino acid family biosynthetic process"/>
    <property type="evidence" value="ECO:0007669"/>
    <property type="project" value="UniProtKB-KW"/>
</dbReference>
<dbReference type="CDD" id="cd00466">
    <property type="entry name" value="DHQase_II"/>
    <property type="match status" value="1"/>
</dbReference>
<dbReference type="KEGG" id="fae:FAES_3689"/>
<dbReference type="GO" id="GO:0009423">
    <property type="term" value="P:chorismate biosynthetic process"/>
    <property type="evidence" value="ECO:0007669"/>
    <property type="project" value="UniProtKB-UniRule"/>
</dbReference>
<dbReference type="EMBL" id="HE796683">
    <property type="protein sequence ID" value="CCH01696.1"/>
    <property type="molecule type" value="Genomic_DNA"/>
</dbReference>
<feature type="binding site" evidence="8">
    <location>
        <position position="133"/>
    </location>
    <ligand>
        <name>substrate</name>
    </ligand>
</feature>
<organism evidence="9 10">
    <name type="scientific">Fibrella aestuarina BUZ 2</name>
    <dbReference type="NCBI Taxonomy" id="1166018"/>
    <lineage>
        <taxon>Bacteria</taxon>
        <taxon>Pseudomonadati</taxon>
        <taxon>Bacteroidota</taxon>
        <taxon>Cytophagia</taxon>
        <taxon>Cytophagales</taxon>
        <taxon>Spirosomataceae</taxon>
        <taxon>Fibrella</taxon>
    </lineage>
</organism>
<dbReference type="PANTHER" id="PTHR21272:SF3">
    <property type="entry name" value="CATABOLIC 3-DEHYDROQUINASE"/>
    <property type="match status" value="1"/>
</dbReference>
<feature type="binding site" evidence="8">
    <location>
        <position position="157"/>
    </location>
    <ligand>
        <name>substrate</name>
    </ligand>
</feature>
<reference evidence="9 10" key="1">
    <citation type="journal article" date="2012" name="J. Bacteriol.">
        <title>Genome Sequence of Fibrella aestuarina BUZ 2T, a Filamentous Marine Bacterium.</title>
        <authorList>
            <person name="Filippini M."/>
            <person name="Qi W."/>
            <person name="Blom J."/>
            <person name="Goesmann A."/>
            <person name="Smits T.H."/>
            <person name="Bagheri H.C."/>
        </authorList>
    </citation>
    <scope>NUCLEOTIDE SEQUENCE [LARGE SCALE GENOMIC DNA]</scope>
    <source>
        <strain evidence="10">BUZ 2T</strain>
    </source>
</reference>
<dbReference type="EC" id="4.2.1.10" evidence="6 8"/>
<dbReference type="Pfam" id="PF01220">
    <property type="entry name" value="DHquinase_II"/>
    <property type="match status" value="1"/>
</dbReference>
<dbReference type="Proteomes" id="UP000011058">
    <property type="component" value="Chromosome"/>
</dbReference>
<keyword evidence="8" id="KW-0028">Amino-acid biosynthesis</keyword>
<sequence>MAVISPHHPKNGRRVTVAIDQTTNALIGDQTLCSVDERTVRFGRIFAAVKKILILNGPNLNLLGKREPTIYGNRSFVDYLKTIEAQFPDVQLHYFQSNHEGELIDKIHEHGFDFDGIVINAGAYTHTSIAIADALGAVTTPAVEVHISNVHARESYRHHSYLSPKCKGVIVGLGLTGYELAVRYLISDE</sequence>
<name>I0KC43_9BACT</name>
<dbReference type="AlphaFoldDB" id="I0KC43"/>
<gene>
    <name evidence="8" type="primary">aroQ</name>
    <name evidence="9" type="ORF">FAES_3689</name>
</gene>
<comment type="catalytic activity">
    <reaction evidence="1 8">
        <text>3-dehydroquinate = 3-dehydroshikimate + H2O</text>
        <dbReference type="Rhea" id="RHEA:21096"/>
        <dbReference type="ChEBI" id="CHEBI:15377"/>
        <dbReference type="ChEBI" id="CHEBI:16630"/>
        <dbReference type="ChEBI" id="CHEBI:32364"/>
        <dbReference type="EC" id="4.2.1.10"/>
    </reaction>
</comment>
<evidence type="ECO:0000256" key="2">
    <source>
        <dbReference type="ARBA" id="ARBA00003924"/>
    </source>
</evidence>
<dbReference type="NCBIfam" id="NF003805">
    <property type="entry name" value="PRK05395.1-2"/>
    <property type="match status" value="1"/>
</dbReference>
<evidence type="ECO:0000256" key="3">
    <source>
        <dbReference type="ARBA" id="ARBA00004902"/>
    </source>
</evidence>
<dbReference type="PROSITE" id="PS01029">
    <property type="entry name" value="DEHYDROQUINASE_II"/>
    <property type="match status" value="1"/>
</dbReference>
<dbReference type="GO" id="GO:0019631">
    <property type="term" value="P:quinate catabolic process"/>
    <property type="evidence" value="ECO:0007669"/>
    <property type="project" value="TreeGrafter"/>
</dbReference>
<dbReference type="UniPathway" id="UPA00053">
    <property type="reaction ID" value="UER00086"/>
</dbReference>